<name>A0A803LMW7_CHEQI</name>
<dbReference type="CDD" id="cd19510">
    <property type="entry name" value="RecA-like_BCS1"/>
    <property type="match status" value="1"/>
</dbReference>
<evidence type="ECO:0000313" key="4">
    <source>
        <dbReference type="EnsemblPlants" id="AUR62016296-RA:cds"/>
    </source>
</evidence>
<dbReference type="InterPro" id="IPR003960">
    <property type="entry name" value="ATPase_AAA_CS"/>
</dbReference>
<dbReference type="Proteomes" id="UP000596660">
    <property type="component" value="Unplaced"/>
</dbReference>
<dbReference type="Gramene" id="AUR62016296-RA">
    <property type="protein sequence ID" value="AUR62016296-RA:cds"/>
    <property type="gene ID" value="AUR62016296"/>
</dbReference>
<dbReference type="Pfam" id="PF25568">
    <property type="entry name" value="AAA_lid_At3g28540"/>
    <property type="match status" value="1"/>
</dbReference>
<dbReference type="PROSITE" id="PS00674">
    <property type="entry name" value="AAA"/>
    <property type="match status" value="1"/>
</dbReference>
<dbReference type="Pfam" id="PF00004">
    <property type="entry name" value="AAA"/>
    <property type="match status" value="2"/>
</dbReference>
<dbReference type="InterPro" id="IPR003959">
    <property type="entry name" value="ATPase_AAA_core"/>
</dbReference>
<dbReference type="AlphaFoldDB" id="A0A803LMW7"/>
<dbReference type="OMA" id="ASTREYD"/>
<accession>A0A803LMW7</accession>
<comment type="similarity">
    <text evidence="1">Belongs to the AAA ATPase family. BCS1 subfamily.</text>
</comment>
<keyword evidence="2" id="KW-0547">Nucleotide-binding</keyword>
<feature type="domain" description="AAA+ ATPase" evidence="3">
    <location>
        <begin position="288"/>
        <end position="459"/>
    </location>
</feature>
<dbReference type="GO" id="GO:0016887">
    <property type="term" value="F:ATP hydrolysis activity"/>
    <property type="evidence" value="ECO:0007669"/>
    <property type="project" value="InterPro"/>
</dbReference>
<organism evidence="4 5">
    <name type="scientific">Chenopodium quinoa</name>
    <name type="common">Quinoa</name>
    <dbReference type="NCBI Taxonomy" id="63459"/>
    <lineage>
        <taxon>Eukaryota</taxon>
        <taxon>Viridiplantae</taxon>
        <taxon>Streptophyta</taxon>
        <taxon>Embryophyta</taxon>
        <taxon>Tracheophyta</taxon>
        <taxon>Spermatophyta</taxon>
        <taxon>Magnoliopsida</taxon>
        <taxon>eudicotyledons</taxon>
        <taxon>Gunneridae</taxon>
        <taxon>Pentapetalae</taxon>
        <taxon>Caryophyllales</taxon>
        <taxon>Chenopodiaceae</taxon>
        <taxon>Chenopodioideae</taxon>
        <taxon>Atripliceae</taxon>
        <taxon>Chenopodium</taxon>
    </lineage>
</organism>
<dbReference type="InterPro" id="IPR058017">
    <property type="entry name" value="At3g28540-like_C"/>
</dbReference>
<evidence type="ECO:0000259" key="3">
    <source>
        <dbReference type="SMART" id="SM00382"/>
    </source>
</evidence>
<evidence type="ECO:0000256" key="1">
    <source>
        <dbReference type="ARBA" id="ARBA00007448"/>
    </source>
</evidence>
<dbReference type="Gene3D" id="6.10.280.40">
    <property type="match status" value="1"/>
</dbReference>
<dbReference type="SMART" id="SM00382">
    <property type="entry name" value="AAA"/>
    <property type="match status" value="1"/>
</dbReference>
<reference evidence="4" key="1">
    <citation type="journal article" date="2017" name="Nature">
        <title>The genome of Chenopodium quinoa.</title>
        <authorList>
            <person name="Jarvis D.E."/>
            <person name="Ho Y.S."/>
            <person name="Lightfoot D.J."/>
            <person name="Schmoeckel S.M."/>
            <person name="Li B."/>
            <person name="Borm T.J.A."/>
            <person name="Ohyanagi H."/>
            <person name="Mineta K."/>
            <person name="Michell C.T."/>
            <person name="Saber N."/>
            <person name="Kharbatia N.M."/>
            <person name="Rupper R.R."/>
            <person name="Sharp A.R."/>
            <person name="Dally N."/>
            <person name="Boughton B.A."/>
            <person name="Woo Y.H."/>
            <person name="Gao G."/>
            <person name="Schijlen E.G.W.M."/>
            <person name="Guo X."/>
            <person name="Momin A.A."/>
            <person name="Negrao S."/>
            <person name="Al-Babili S."/>
            <person name="Gehring C."/>
            <person name="Roessner U."/>
            <person name="Jung C."/>
            <person name="Murphy K."/>
            <person name="Arold S.T."/>
            <person name="Gojobori T."/>
            <person name="van der Linden C.G."/>
            <person name="van Loo E.N."/>
            <person name="Jellen E.N."/>
            <person name="Maughan P.J."/>
            <person name="Tester M."/>
        </authorList>
    </citation>
    <scope>NUCLEOTIDE SEQUENCE [LARGE SCALE GENOMIC DNA]</scope>
    <source>
        <strain evidence="4">cv. PI 614886</strain>
    </source>
</reference>
<dbReference type="InterPro" id="IPR027417">
    <property type="entry name" value="P-loop_NTPase"/>
</dbReference>
<sequence>MSSTSMENNLMCAAVGAYCNPTFGPGCCPGSTCANPVPLTGSIFGYYASFSAFLTLGQQSYNQFVPQQIREYINEKVLNWFKKPSILDPKIFTLVVRECYKNEGYNCSNGVYRACEAYLANKLKPLSTQLEGCRRDEDHGHDVYYHLSQGEEYVEYVKLDENNVNVKLHWEFSCKNDKGEKEQQINASNVHKSFLLSFDPQYKDIILGSYIPSVVMKSYDTMIEMSKDIFLYTYQGGMSSRHWHPVSFKHPFTFDALALDPELKKSIVDDLDRFIKRKEFYKKIGRAWKRGYLLYGPPGTGKSSLIAAIANYLKFSIYDLQLSGIEKDATLRNLMMSITNKSILVIEDIDCATGLSKKAPLTRENHEYNGYTSDEYDYNEYDNDDSIKVQPGGEPTSNDVAEVSNTLSLSGLLNFIDGLWSSCGDERIIILTTNYKERLDPALLRPGRMDMHIHMSYLRMPGFRILASNYLGLSGEHPLFSKIEELLNTTDVSPAEAAEELIRSEDPDIALAGAMKREKVDANVNNNDELTSQVVEG</sequence>
<dbReference type="Gene3D" id="3.40.50.300">
    <property type="entry name" value="P-loop containing nucleotide triphosphate hydrolases"/>
    <property type="match status" value="1"/>
</dbReference>
<dbReference type="InterPro" id="IPR003593">
    <property type="entry name" value="AAA+_ATPase"/>
</dbReference>
<dbReference type="GO" id="GO:0005524">
    <property type="term" value="F:ATP binding"/>
    <property type="evidence" value="ECO:0007669"/>
    <property type="project" value="UniProtKB-KW"/>
</dbReference>
<reference evidence="4" key="2">
    <citation type="submission" date="2021-03" db="UniProtKB">
        <authorList>
            <consortium name="EnsemblPlants"/>
        </authorList>
    </citation>
    <scope>IDENTIFICATION</scope>
</reference>
<keyword evidence="5" id="KW-1185">Reference proteome</keyword>
<evidence type="ECO:0000313" key="5">
    <source>
        <dbReference type="Proteomes" id="UP000596660"/>
    </source>
</evidence>
<evidence type="ECO:0000256" key="2">
    <source>
        <dbReference type="RuleBase" id="RU003651"/>
    </source>
</evidence>
<dbReference type="EnsemblPlants" id="AUR62016296-RA">
    <property type="protein sequence ID" value="AUR62016296-RA:cds"/>
    <property type="gene ID" value="AUR62016296"/>
</dbReference>
<dbReference type="PANTHER" id="PTHR23070">
    <property type="entry name" value="BCS1 AAA-TYPE ATPASE"/>
    <property type="match status" value="1"/>
</dbReference>
<dbReference type="SUPFAM" id="SSF52540">
    <property type="entry name" value="P-loop containing nucleoside triphosphate hydrolases"/>
    <property type="match status" value="1"/>
</dbReference>
<protein>
    <recommendedName>
        <fullName evidence="3">AAA+ ATPase domain-containing protein</fullName>
    </recommendedName>
</protein>
<keyword evidence="2" id="KW-0067">ATP-binding</keyword>
<proteinExistence type="inferred from homology"/>
<dbReference type="InterPro" id="IPR050747">
    <property type="entry name" value="Mitochondrial_chaperone_BCS1"/>
</dbReference>